<sequence>MCIGESCQNHVFGTLGLTDFSASSTKSADHRTAQPFTTLYMGVSIKINAVLLT</sequence>
<keyword evidence="2" id="KW-1185">Reference proteome</keyword>
<gene>
    <name evidence="1" type="ORF">PILCRDRAFT_814912</name>
</gene>
<dbReference type="Proteomes" id="UP000054166">
    <property type="component" value="Unassembled WGS sequence"/>
</dbReference>
<reference evidence="2" key="2">
    <citation type="submission" date="2015-01" db="EMBL/GenBank/DDBJ databases">
        <title>Evolutionary Origins and Diversification of the Mycorrhizal Mutualists.</title>
        <authorList>
            <consortium name="DOE Joint Genome Institute"/>
            <consortium name="Mycorrhizal Genomics Consortium"/>
            <person name="Kohler A."/>
            <person name="Kuo A."/>
            <person name="Nagy L.G."/>
            <person name="Floudas D."/>
            <person name="Copeland A."/>
            <person name="Barry K.W."/>
            <person name="Cichocki N."/>
            <person name="Veneault-Fourrey C."/>
            <person name="LaButti K."/>
            <person name="Lindquist E.A."/>
            <person name="Lipzen A."/>
            <person name="Lundell T."/>
            <person name="Morin E."/>
            <person name="Murat C."/>
            <person name="Riley R."/>
            <person name="Ohm R."/>
            <person name="Sun H."/>
            <person name="Tunlid A."/>
            <person name="Henrissat B."/>
            <person name="Grigoriev I.V."/>
            <person name="Hibbett D.S."/>
            <person name="Martin F."/>
        </authorList>
    </citation>
    <scope>NUCLEOTIDE SEQUENCE [LARGE SCALE GENOMIC DNA]</scope>
    <source>
        <strain evidence="2">F 1598</strain>
    </source>
</reference>
<reference evidence="1 2" key="1">
    <citation type="submission" date="2014-04" db="EMBL/GenBank/DDBJ databases">
        <authorList>
            <consortium name="DOE Joint Genome Institute"/>
            <person name="Kuo A."/>
            <person name="Tarkka M."/>
            <person name="Buscot F."/>
            <person name="Kohler A."/>
            <person name="Nagy L.G."/>
            <person name="Floudas D."/>
            <person name="Copeland A."/>
            <person name="Barry K.W."/>
            <person name="Cichocki N."/>
            <person name="Veneault-Fourrey C."/>
            <person name="LaButti K."/>
            <person name="Lindquist E.A."/>
            <person name="Lipzen A."/>
            <person name="Lundell T."/>
            <person name="Morin E."/>
            <person name="Murat C."/>
            <person name="Sun H."/>
            <person name="Tunlid A."/>
            <person name="Henrissat B."/>
            <person name="Grigoriev I.V."/>
            <person name="Hibbett D.S."/>
            <person name="Martin F."/>
            <person name="Nordberg H.P."/>
            <person name="Cantor M.N."/>
            <person name="Hua S.X."/>
        </authorList>
    </citation>
    <scope>NUCLEOTIDE SEQUENCE [LARGE SCALE GENOMIC DNA]</scope>
    <source>
        <strain evidence="1 2">F 1598</strain>
    </source>
</reference>
<evidence type="ECO:0000313" key="1">
    <source>
        <dbReference type="EMBL" id="KIM87394.1"/>
    </source>
</evidence>
<dbReference type="InParanoid" id="A0A0C3G6F4"/>
<organism evidence="1 2">
    <name type="scientific">Piloderma croceum (strain F 1598)</name>
    <dbReference type="NCBI Taxonomy" id="765440"/>
    <lineage>
        <taxon>Eukaryota</taxon>
        <taxon>Fungi</taxon>
        <taxon>Dikarya</taxon>
        <taxon>Basidiomycota</taxon>
        <taxon>Agaricomycotina</taxon>
        <taxon>Agaricomycetes</taxon>
        <taxon>Agaricomycetidae</taxon>
        <taxon>Atheliales</taxon>
        <taxon>Atheliaceae</taxon>
        <taxon>Piloderma</taxon>
    </lineage>
</organism>
<dbReference type="EMBL" id="KN832979">
    <property type="protein sequence ID" value="KIM87394.1"/>
    <property type="molecule type" value="Genomic_DNA"/>
</dbReference>
<protein>
    <submittedName>
        <fullName evidence="1">Uncharacterized protein</fullName>
    </submittedName>
</protein>
<dbReference type="AlphaFoldDB" id="A0A0C3G6F4"/>
<dbReference type="HOGENOM" id="CLU_3069494_0_0_1"/>
<name>A0A0C3G6F4_PILCF</name>
<evidence type="ECO:0000313" key="2">
    <source>
        <dbReference type="Proteomes" id="UP000054166"/>
    </source>
</evidence>
<accession>A0A0C3G6F4</accession>
<proteinExistence type="predicted"/>